<sequence length="380" mass="41507">MAFGSAERSRIRTARSAASLRISVPHTNASSHTSPFPDNISTPTYTGPGSATHLETLSARTPRTCSALMPPLTPAAVRSAIVPPAIVTSQKESFSLPPGYPAQHQRVRVGVEKDYLQQMQGQRVRSATLAVSQPRWEEMKGVRGSMTAEWSAEQRAYQRARVSPPYTIATSKYSPTEARGVRYRSSTDARLPPLLPSLHANSTTVRRDREIQRERYTPYPSRTYPPPQQGYGVMLRPPPPSAAAGGAGGVSMAGRSRSISTPIHRSLELNPNSHPHAHAPNVGIRRITSPPDFTLRRREQPSTVASGAGGNTPPHRERFASPRKLSPPTPLRLRASTTNPTLSPSSHRPPQQQRSSDSCDSTRESRSSVLMDVRTLTNRS</sequence>
<keyword evidence="3" id="KW-1185">Reference proteome</keyword>
<dbReference type="EMBL" id="CCFA01004081">
    <property type="protein sequence ID" value="CDS01523.1"/>
    <property type="molecule type" value="Genomic_DNA"/>
</dbReference>
<evidence type="ECO:0000313" key="2">
    <source>
        <dbReference type="EMBL" id="CDS01523.1"/>
    </source>
</evidence>
<feature type="region of interest" description="Disordered" evidence="1">
    <location>
        <begin position="1"/>
        <end position="49"/>
    </location>
</feature>
<gene>
    <name evidence="2" type="primary">SSCI68570.1</name>
</gene>
<reference evidence="3" key="1">
    <citation type="submission" date="2014-06" db="EMBL/GenBank/DDBJ databases">
        <authorList>
            <person name="Berkman P.J."/>
        </authorList>
    </citation>
    <scope>NUCLEOTIDE SEQUENCE [LARGE SCALE GENOMIC DNA]</scope>
</reference>
<dbReference type="Proteomes" id="UP000242770">
    <property type="component" value="Unassembled WGS sequence"/>
</dbReference>
<accession>A0A0F7S1I3</accession>
<feature type="compositionally biased region" description="Polar residues" evidence="1">
    <location>
        <begin position="25"/>
        <end position="49"/>
    </location>
</feature>
<proteinExistence type="predicted"/>
<feature type="region of interest" description="Disordered" evidence="1">
    <location>
        <begin position="217"/>
        <end position="380"/>
    </location>
</feature>
<feature type="compositionally biased region" description="Low complexity" evidence="1">
    <location>
        <begin position="343"/>
        <end position="359"/>
    </location>
</feature>
<feature type="compositionally biased region" description="Polar residues" evidence="1">
    <location>
        <begin position="259"/>
        <end position="273"/>
    </location>
</feature>
<evidence type="ECO:0000313" key="3">
    <source>
        <dbReference type="Proteomes" id="UP000242770"/>
    </source>
</evidence>
<dbReference type="AlphaFoldDB" id="A0A0F7S1I3"/>
<feature type="compositionally biased region" description="Low complexity" evidence="1">
    <location>
        <begin position="14"/>
        <end position="23"/>
    </location>
</feature>
<name>A0A0F7S1I3_9BASI</name>
<organism evidence="2 3">
    <name type="scientific">Sporisorium scitamineum</name>
    <dbReference type="NCBI Taxonomy" id="49012"/>
    <lineage>
        <taxon>Eukaryota</taxon>
        <taxon>Fungi</taxon>
        <taxon>Dikarya</taxon>
        <taxon>Basidiomycota</taxon>
        <taxon>Ustilaginomycotina</taxon>
        <taxon>Ustilaginomycetes</taxon>
        <taxon>Ustilaginales</taxon>
        <taxon>Ustilaginaceae</taxon>
        <taxon>Sporisorium</taxon>
    </lineage>
</organism>
<evidence type="ECO:0000256" key="1">
    <source>
        <dbReference type="SAM" id="MobiDB-lite"/>
    </source>
</evidence>
<protein>
    <submittedName>
        <fullName evidence="2">Uncharacterized protein</fullName>
    </submittedName>
</protein>
<dbReference type="STRING" id="49012.A0A0F7S1I3"/>